<accession>A0A6L5GSN2</accession>
<evidence type="ECO:0000313" key="2">
    <source>
        <dbReference type="Proteomes" id="UP000473648"/>
    </source>
</evidence>
<protein>
    <submittedName>
        <fullName evidence="1">Uncharacterized protein</fullName>
    </submittedName>
</protein>
<proteinExistence type="predicted"/>
<organism evidence="1 2">
    <name type="scientific">Candidatus Pseudoramibacter fermentans</name>
    <dbReference type="NCBI Taxonomy" id="2594427"/>
    <lineage>
        <taxon>Bacteria</taxon>
        <taxon>Bacillati</taxon>
        <taxon>Bacillota</taxon>
        <taxon>Clostridia</taxon>
        <taxon>Eubacteriales</taxon>
        <taxon>Eubacteriaceae</taxon>
        <taxon>Pseudoramibacter</taxon>
    </lineage>
</organism>
<dbReference type="EMBL" id="VOGB01000004">
    <property type="protein sequence ID" value="MQM73128.1"/>
    <property type="molecule type" value="Genomic_DNA"/>
</dbReference>
<gene>
    <name evidence="1" type="ORF">FRC53_06875</name>
</gene>
<evidence type="ECO:0000313" key="1">
    <source>
        <dbReference type="EMBL" id="MQM73128.1"/>
    </source>
</evidence>
<dbReference type="AlphaFoldDB" id="A0A6L5GSN2"/>
<dbReference type="Proteomes" id="UP000473648">
    <property type="component" value="Unassembled WGS sequence"/>
</dbReference>
<comment type="caution">
    <text evidence="1">The sequence shown here is derived from an EMBL/GenBank/DDBJ whole genome shotgun (WGS) entry which is preliminary data.</text>
</comment>
<name>A0A6L5GSN2_9FIRM</name>
<reference evidence="1" key="1">
    <citation type="journal article" date="2020" name="Appl. Environ. Microbiol.">
        <title>Medium-Chain Fatty Acid Synthesis by 'Candidatus Weimeria bifida' gen. nov., sp. nov., and 'Candidatus Pseudoramibacter fermentans' sp. nov.</title>
        <authorList>
            <person name="Scarborough M.J."/>
            <person name="Myers K.S."/>
            <person name="Donohue T.J."/>
            <person name="Noguera D.R."/>
        </authorList>
    </citation>
    <scope>NUCLEOTIDE SEQUENCE</scope>
    <source>
        <strain evidence="1">EUB1.1</strain>
    </source>
</reference>
<sequence>MSERKYTREQEELFEKIDEILLQNQSLKLSGLSEYDLTIYEEINEKDNDHITQSEALSYIKKIFEDQQLYSDHNELKHQLNRKLSEQKKLVEVILKSEDISSTKLNELNKNCCQLSILISCVTKEQILAQLTKQAAFCILEYEKDSRIVCAFILYYLVGLDQVEVATVFPGKSEESVSRKTIKRWLKKAIIEDLNPKIQKNILKQYHG</sequence>
<keyword evidence="2" id="KW-1185">Reference proteome</keyword>